<gene>
    <name evidence="3" type="ORF">J27TS8_43950</name>
</gene>
<evidence type="ECO:0008006" key="5">
    <source>
        <dbReference type="Google" id="ProtNLM"/>
    </source>
</evidence>
<dbReference type="Pfam" id="PF08874">
    <property type="entry name" value="DUF1835"/>
    <property type="match status" value="1"/>
</dbReference>
<keyword evidence="4" id="KW-1185">Reference proteome</keyword>
<reference evidence="3" key="1">
    <citation type="submission" date="2021-03" db="EMBL/GenBank/DDBJ databases">
        <title>Antimicrobial resistance genes in bacteria isolated from Japanese honey, and their potential for conferring macrolide and lincosamide resistance in the American foulbrood pathogen Paenibacillus larvae.</title>
        <authorList>
            <person name="Okamoto M."/>
            <person name="Kumagai M."/>
            <person name="Kanamori H."/>
            <person name="Takamatsu D."/>
        </authorList>
    </citation>
    <scope>NUCLEOTIDE SEQUENCE</scope>
    <source>
        <strain evidence="3">J27TS8</strain>
    </source>
</reference>
<evidence type="ECO:0000313" key="4">
    <source>
        <dbReference type="Proteomes" id="UP000682111"/>
    </source>
</evidence>
<evidence type="ECO:0000259" key="2">
    <source>
        <dbReference type="Pfam" id="PF12395"/>
    </source>
</evidence>
<feature type="domain" description="DUF1835" evidence="1">
    <location>
        <begin position="98"/>
        <end position="212"/>
    </location>
</feature>
<evidence type="ECO:0000259" key="1">
    <source>
        <dbReference type="Pfam" id="PF08874"/>
    </source>
</evidence>
<dbReference type="EMBL" id="BORC01000014">
    <property type="protein sequence ID" value="GIN64402.1"/>
    <property type="molecule type" value="Genomic_DNA"/>
</dbReference>
<dbReference type="InterPro" id="IPR022123">
    <property type="entry name" value="DUF3658"/>
</dbReference>
<accession>A0A920BWF6</accession>
<comment type="caution">
    <text evidence="3">The sequence shown here is derived from an EMBL/GenBank/DDBJ whole genome shotgun (WGS) entry which is preliminary data.</text>
</comment>
<protein>
    <recommendedName>
        <fullName evidence="5">DUF1835 domain-containing protein</fullName>
    </recommendedName>
</protein>
<dbReference type="AlphaFoldDB" id="A0A920BWF6"/>
<proteinExistence type="predicted"/>
<sequence length="351" mass="41614">MHSRAEYPYIYFHREPDIVFVYKIETNDYITISNMHQGGDWSTYKLCNSFAEFNHFEVEPIQGRGYFVSMDDLHHVVQAINLYIQKYRDPAKDLYPYHLVSSESGAGALKYSLQSPKKVIGFPDFLAIGPLWKLNEARGHAARFEWLRENINYEDEDFELEEKVKNTLREIEDIPAEAPLYIWYSNNIEEQICLRYFLKLLNKKENDIILIHSNQQLHISQLEPESLQAIFAENNVNAPLTFAERHFLQEEWNRLTESKGVLHLWKNDEIRHVPENYYDQHLMKMLQKLHDDQEKKDFINAGLLLGNMVDELGVNINLFYLEYRLRYLIYSGQLALKGIPKSMRHYSVMLR</sequence>
<dbReference type="Pfam" id="PF12395">
    <property type="entry name" value="DUF3658"/>
    <property type="match status" value="1"/>
</dbReference>
<dbReference type="InterPro" id="IPR014973">
    <property type="entry name" value="DUF1835"/>
</dbReference>
<evidence type="ECO:0000313" key="3">
    <source>
        <dbReference type="EMBL" id="GIN64402.1"/>
    </source>
</evidence>
<dbReference type="RefSeq" id="WP_212934490.1">
    <property type="nucleotide sequence ID" value="NZ_BORC01000014.1"/>
</dbReference>
<organism evidence="3 4">
    <name type="scientific">Robertmurraya siralis</name>
    <dbReference type="NCBI Taxonomy" id="77777"/>
    <lineage>
        <taxon>Bacteria</taxon>
        <taxon>Bacillati</taxon>
        <taxon>Bacillota</taxon>
        <taxon>Bacilli</taxon>
        <taxon>Bacillales</taxon>
        <taxon>Bacillaceae</taxon>
        <taxon>Robertmurraya</taxon>
    </lineage>
</organism>
<name>A0A920BWF6_9BACI</name>
<feature type="domain" description="DUF3658" evidence="2">
    <location>
        <begin position="237"/>
        <end position="346"/>
    </location>
</feature>
<dbReference type="Proteomes" id="UP000682111">
    <property type="component" value="Unassembled WGS sequence"/>
</dbReference>